<dbReference type="GO" id="GO:0000250">
    <property type="term" value="F:lanosterol synthase activity"/>
    <property type="evidence" value="ECO:0007669"/>
    <property type="project" value="UniProtKB-EC"/>
</dbReference>
<keyword evidence="18" id="KW-1185">Reference proteome</keyword>
<dbReference type="CDD" id="cd02892">
    <property type="entry name" value="SQCY_1"/>
    <property type="match status" value="1"/>
</dbReference>
<evidence type="ECO:0000256" key="10">
    <source>
        <dbReference type="ARBA" id="ARBA00023136"/>
    </source>
</evidence>
<sequence>MGRTYYSDRLGLPRTDSSRWRLRTDDIGSEWWEYPDKNDLEKDPQSTFARYLLDQDSFPAPEPEAIKTPLQAASKGAEFLQLLQDDCGSLPCQYKGPMFMTIGYVVACYFSGTEIPEPYRIEMIRYLVNASHPVDGGWGLHSVDKSTCFGTTMNYLVLRLLGLDANHPVCVKARKTLHRLGGALGNPHWGKVWLSILGLYEYEGVNPAPPELWMLPYWFPAHPGRWWVHVRAIYAPFGYIIMNKVRMEMTPLLQDLRNEIYLPSQLPYENIHFSEHRNNVCGVDLYYPHSKILNFANKLLVVYEKFRPDWIRTLASKHVYGLILKDYANTKHLTIAPVSFALDMVVTFAVEGKESENFKKLNSRKNEVLFHGPQGMTVMGTNGTQTWDAAFMIQYCFMAGLADIPKHQPMIKKAFRYLIRNQFTDDCVEGSFRDKRNGAWGFSTKDQGYTVSDCTAEAVKAIIMVKNHSAFSDIKDEIADDRLFDAINVLLTLQNRGSYEFGSFSTYEKIRGSKMLESLNPAEVFNNIMVEYPYVECTDSSVLGLTYFTKYYPEYKQIPIKFAIEDAINYIRKAQNEDGSWYGAWGVCYTYAGMFALEAFNSVGRTYENDPVVKKGCEFLISKQLSDGGWSESMKSCETHSYVNSNQSLVVQTAWSVIGLLLADYPDKTPIKKGIELIMKRQLPTGEWKFEDIEGVFNHSCAIEYPSYKFLFSIKALGLYSKKYGDEEIL</sequence>
<dbReference type="InterPro" id="IPR002365">
    <property type="entry name" value="Terpene_synthase_CS"/>
</dbReference>
<dbReference type="FunFam" id="1.50.10.20:FF:000003">
    <property type="entry name" value="Terpene cyclase/mutase family member"/>
    <property type="match status" value="1"/>
</dbReference>
<dbReference type="Gene3D" id="1.50.10.20">
    <property type="match status" value="2"/>
</dbReference>
<keyword evidence="11 14" id="KW-0413">Isomerase</keyword>
<evidence type="ECO:0000313" key="17">
    <source>
        <dbReference type="EMBL" id="EGV63876.1"/>
    </source>
</evidence>
<evidence type="ECO:0000256" key="6">
    <source>
        <dbReference type="ARBA" id="ARBA00022737"/>
    </source>
</evidence>
<evidence type="ECO:0000256" key="3">
    <source>
        <dbReference type="ARBA" id="ARBA00009755"/>
    </source>
</evidence>
<dbReference type="GO" id="GO:0005811">
    <property type="term" value="C:lipid droplet"/>
    <property type="evidence" value="ECO:0007669"/>
    <property type="project" value="UniProtKB-SubCell"/>
</dbReference>
<evidence type="ECO:0000256" key="14">
    <source>
        <dbReference type="RuleBase" id="RU362003"/>
    </source>
</evidence>
<evidence type="ECO:0000256" key="8">
    <source>
        <dbReference type="ARBA" id="ARBA00022955"/>
    </source>
</evidence>
<proteinExistence type="inferred from homology"/>
<keyword evidence="7" id="KW-0256">Endoplasmic reticulum</keyword>
<dbReference type="KEGG" id="cten:18245788"/>
<dbReference type="PROSITE" id="PS01074">
    <property type="entry name" value="TERPENE_SYNTHASES"/>
    <property type="match status" value="1"/>
</dbReference>
<dbReference type="InterPro" id="IPR032696">
    <property type="entry name" value="SQ_cyclase_C"/>
</dbReference>
<dbReference type="InterPro" id="IPR008930">
    <property type="entry name" value="Terpenoid_cyclase/PrenylTrfase"/>
</dbReference>
<comment type="catalytic activity">
    <reaction evidence="12">
        <text>(S)-2,3-epoxysqualene = lanosterol</text>
        <dbReference type="Rhea" id="RHEA:14621"/>
        <dbReference type="ChEBI" id="CHEBI:15441"/>
        <dbReference type="ChEBI" id="CHEBI:16521"/>
        <dbReference type="EC" id="5.4.99.7"/>
    </reaction>
    <physiologicalReaction direction="left-to-right" evidence="12">
        <dbReference type="Rhea" id="RHEA:14622"/>
    </physiologicalReaction>
</comment>
<name>G3B4V0_CANTC</name>
<keyword evidence="8" id="KW-0752">Steroid biosynthesis</keyword>
<dbReference type="EC" id="5.4.99.-" evidence="14"/>
<evidence type="ECO:0000256" key="4">
    <source>
        <dbReference type="ARBA" id="ARBA00022516"/>
    </source>
</evidence>
<dbReference type="Gene3D" id="6.20.120.20">
    <property type="match status" value="1"/>
</dbReference>
<dbReference type="EMBL" id="GL996521">
    <property type="protein sequence ID" value="EGV63876.1"/>
    <property type="molecule type" value="Genomic_DNA"/>
</dbReference>
<evidence type="ECO:0000256" key="1">
    <source>
        <dbReference type="ARBA" id="ARBA00004406"/>
    </source>
</evidence>
<protein>
    <recommendedName>
        <fullName evidence="14">Terpene cyclase/mutase family member</fullName>
        <ecNumber evidence="14">5.4.99.-</ecNumber>
    </recommendedName>
</protein>
<dbReference type="Pfam" id="PF13243">
    <property type="entry name" value="SQHop_cyclase_C"/>
    <property type="match status" value="1"/>
</dbReference>
<dbReference type="NCBIfam" id="TIGR01787">
    <property type="entry name" value="squalene_cyclas"/>
    <property type="match status" value="1"/>
</dbReference>
<organism evidence="18">
    <name type="scientific">Candida tenuis (strain ATCC 10573 / BCRC 21748 / CBS 615 / JCM 9827 / NBRC 10315 / NRRL Y-1498 / VKM Y-70)</name>
    <name type="common">Yeast</name>
    <name type="synonym">Yamadazyma tenuis</name>
    <dbReference type="NCBI Taxonomy" id="590646"/>
    <lineage>
        <taxon>Eukaryota</taxon>
        <taxon>Fungi</taxon>
        <taxon>Dikarya</taxon>
        <taxon>Ascomycota</taxon>
        <taxon>Saccharomycotina</taxon>
        <taxon>Pichiomycetes</taxon>
        <taxon>Debaryomycetaceae</taxon>
        <taxon>Yamadazyma</taxon>
    </lineage>
</organism>
<comment type="subcellular location">
    <subcellularLocation>
        <location evidence="1">Endoplasmic reticulum membrane</location>
        <topology evidence="1">Peripheral membrane protein</topology>
    </subcellularLocation>
    <subcellularLocation>
        <location evidence="2">Lipid droplet</location>
    </subcellularLocation>
</comment>
<dbReference type="PANTHER" id="PTHR11764">
    <property type="entry name" value="TERPENE CYCLASE/MUTASE FAMILY MEMBER"/>
    <property type="match status" value="1"/>
</dbReference>
<dbReference type="Pfam" id="PF13249">
    <property type="entry name" value="SQHop_cyclase_N"/>
    <property type="match status" value="1"/>
</dbReference>
<evidence type="ECO:0000313" key="18">
    <source>
        <dbReference type="Proteomes" id="UP000000707"/>
    </source>
</evidence>
<reference evidence="17 18" key="1">
    <citation type="journal article" date="2011" name="Proc. Natl. Acad. Sci. U.S.A.">
        <title>Comparative genomics of xylose-fermenting fungi for enhanced biofuel production.</title>
        <authorList>
            <person name="Wohlbach D.J."/>
            <person name="Kuo A."/>
            <person name="Sato T.K."/>
            <person name="Potts K.M."/>
            <person name="Salamov A.A."/>
            <person name="LaButti K.M."/>
            <person name="Sun H."/>
            <person name="Clum A."/>
            <person name="Pangilinan J.L."/>
            <person name="Lindquist E.A."/>
            <person name="Lucas S."/>
            <person name="Lapidus A."/>
            <person name="Jin M."/>
            <person name="Gunawan C."/>
            <person name="Balan V."/>
            <person name="Dale B.E."/>
            <person name="Jeffries T.W."/>
            <person name="Zinkel R."/>
            <person name="Barry K.W."/>
            <person name="Grigoriev I.V."/>
            <person name="Gasch A.P."/>
        </authorList>
    </citation>
    <scope>NUCLEOTIDE SEQUENCE [LARGE SCALE GENOMIC DNA]</scope>
    <source>
        <strain evidence="18">ATCC 10573 / BCRC 21748 / CBS 615 / JCM 9827 / NBRC 10315 / NRRL Y-1498 / VKM Y-70</strain>
    </source>
</reference>
<keyword evidence="4" id="KW-0444">Lipid biosynthesis</keyword>
<evidence type="ECO:0000259" key="15">
    <source>
        <dbReference type="Pfam" id="PF13243"/>
    </source>
</evidence>
<dbReference type="GO" id="GO:0016104">
    <property type="term" value="P:triterpenoid biosynthetic process"/>
    <property type="evidence" value="ECO:0007669"/>
    <property type="project" value="InterPro"/>
</dbReference>
<evidence type="ECO:0000256" key="12">
    <source>
        <dbReference type="ARBA" id="ARBA00051240"/>
    </source>
</evidence>
<comment type="pathway">
    <text evidence="13">Terpene metabolism; lanosterol biosynthesis; lanosterol from farnesyl diphosphate: step 3/3.</text>
</comment>
<comment type="similarity">
    <text evidence="3 14">Belongs to the terpene cyclase/mutase family.</text>
</comment>
<keyword evidence="6" id="KW-0677">Repeat</keyword>
<dbReference type="AlphaFoldDB" id="G3B4V0"/>
<evidence type="ECO:0000259" key="16">
    <source>
        <dbReference type="Pfam" id="PF13249"/>
    </source>
</evidence>
<dbReference type="STRING" id="590646.G3B4V0"/>
<dbReference type="FunFam" id="1.50.10.20:FF:000027">
    <property type="entry name" value="Terpene cyclase/mutase family member"/>
    <property type="match status" value="1"/>
</dbReference>
<evidence type="ECO:0000256" key="9">
    <source>
        <dbReference type="ARBA" id="ARBA00023098"/>
    </source>
</evidence>
<feature type="domain" description="Squalene cyclase N-terminal" evidence="16">
    <location>
        <begin position="85"/>
        <end position="332"/>
    </location>
</feature>
<evidence type="ECO:0000256" key="11">
    <source>
        <dbReference type="ARBA" id="ARBA00023235"/>
    </source>
</evidence>
<feature type="domain" description="Squalene cyclase C-terminal" evidence="15">
    <location>
        <begin position="386"/>
        <end position="721"/>
    </location>
</feature>
<evidence type="ECO:0000256" key="7">
    <source>
        <dbReference type="ARBA" id="ARBA00022824"/>
    </source>
</evidence>
<dbReference type="eggNOG" id="KOG0497">
    <property type="taxonomic scope" value="Eukaryota"/>
</dbReference>
<dbReference type="GeneID" id="18245788"/>
<evidence type="ECO:0000256" key="2">
    <source>
        <dbReference type="ARBA" id="ARBA00004502"/>
    </source>
</evidence>
<dbReference type="SUPFAM" id="SSF48239">
    <property type="entry name" value="Terpenoid cyclases/Protein prenyltransferases"/>
    <property type="match status" value="2"/>
</dbReference>
<dbReference type="OrthoDB" id="21502at2759"/>
<evidence type="ECO:0000256" key="13">
    <source>
        <dbReference type="ARBA" id="ARBA00060682"/>
    </source>
</evidence>
<keyword evidence="9" id="KW-0443">Lipid metabolism</keyword>
<dbReference type="InterPro" id="IPR032697">
    <property type="entry name" value="SQ_cyclase_N"/>
</dbReference>
<dbReference type="GO" id="GO:0006696">
    <property type="term" value="P:ergosterol biosynthetic process"/>
    <property type="evidence" value="ECO:0007669"/>
    <property type="project" value="TreeGrafter"/>
</dbReference>
<keyword evidence="10" id="KW-0472">Membrane</keyword>
<dbReference type="InterPro" id="IPR018333">
    <property type="entry name" value="Squalene_cyclase"/>
</dbReference>
<dbReference type="PANTHER" id="PTHR11764:SF20">
    <property type="entry name" value="LANOSTEROL SYNTHASE"/>
    <property type="match status" value="1"/>
</dbReference>
<gene>
    <name evidence="17" type="ORF">CANTEDRAFT_105173</name>
</gene>
<accession>G3B4V0</accession>
<dbReference type="HOGENOM" id="CLU_009074_2_1_1"/>
<evidence type="ECO:0000256" key="5">
    <source>
        <dbReference type="ARBA" id="ARBA00022677"/>
    </source>
</evidence>
<dbReference type="SFLD" id="SFLDG01016">
    <property type="entry name" value="Prenyltransferase_Like_2"/>
    <property type="match status" value="1"/>
</dbReference>
<dbReference type="GO" id="GO:0005789">
    <property type="term" value="C:endoplasmic reticulum membrane"/>
    <property type="evidence" value="ECO:0007669"/>
    <property type="project" value="UniProtKB-SubCell"/>
</dbReference>
<keyword evidence="5" id="KW-0551">Lipid droplet</keyword>
<dbReference type="Proteomes" id="UP000000707">
    <property type="component" value="Unassembled WGS sequence"/>
</dbReference>